<comment type="caution">
    <text evidence="2">The sequence shown here is derived from an EMBL/GenBank/DDBJ whole genome shotgun (WGS) entry which is preliminary data.</text>
</comment>
<feature type="chain" id="PRO_5034244100" evidence="1">
    <location>
        <begin position="21"/>
        <end position="194"/>
    </location>
</feature>
<keyword evidence="1" id="KW-0732">Signal</keyword>
<dbReference type="EMBL" id="JAEPRC010000093">
    <property type="protein sequence ID" value="KAG2209589.1"/>
    <property type="molecule type" value="Genomic_DNA"/>
</dbReference>
<name>A0A8H7VCN9_9FUNG</name>
<proteinExistence type="predicted"/>
<evidence type="ECO:0000313" key="3">
    <source>
        <dbReference type="Proteomes" id="UP000650833"/>
    </source>
</evidence>
<sequence length="194" mass="21868">MLKSCTSCGLLLQVYLGGSALKGLTDIEMTEIINRCSLVKCNHVCKPKKFSGFCLIHFQNESDAASFYYTYFAGNNLLCKSLRAIYVQEAIHSGVTADYVRISTENIHICPIEIGCQCNFQDTVTWNPTFYSNVENSTTEQGNLQINVDSITIDGNEDIMQTLIRLRKEVEVDEKALNVKYEKIKLLEQLTPFA</sequence>
<feature type="signal peptide" evidence="1">
    <location>
        <begin position="1"/>
        <end position="20"/>
    </location>
</feature>
<gene>
    <name evidence="2" type="ORF">INT46_007584</name>
</gene>
<evidence type="ECO:0000313" key="2">
    <source>
        <dbReference type="EMBL" id="KAG2209589.1"/>
    </source>
</evidence>
<reference evidence="2" key="1">
    <citation type="submission" date="2020-12" db="EMBL/GenBank/DDBJ databases">
        <title>Metabolic potential, ecology and presence of endohyphal bacteria is reflected in genomic diversity of Mucoromycotina.</title>
        <authorList>
            <person name="Muszewska A."/>
            <person name="Okrasinska A."/>
            <person name="Steczkiewicz K."/>
            <person name="Drgas O."/>
            <person name="Orlowska M."/>
            <person name="Perlinska-Lenart U."/>
            <person name="Aleksandrzak-Piekarczyk T."/>
            <person name="Szatraj K."/>
            <person name="Zielenkiewicz U."/>
            <person name="Pilsyk S."/>
            <person name="Malc E."/>
            <person name="Mieczkowski P."/>
            <person name="Kruszewska J.S."/>
            <person name="Biernat P."/>
            <person name="Pawlowska J."/>
        </authorList>
    </citation>
    <scope>NUCLEOTIDE SEQUENCE</scope>
    <source>
        <strain evidence="2">CBS 226.32</strain>
    </source>
</reference>
<evidence type="ECO:0000256" key="1">
    <source>
        <dbReference type="SAM" id="SignalP"/>
    </source>
</evidence>
<keyword evidence="3" id="KW-1185">Reference proteome</keyword>
<dbReference type="OrthoDB" id="10465461at2759"/>
<organism evidence="2 3">
    <name type="scientific">Mucor plumbeus</name>
    <dbReference type="NCBI Taxonomy" id="97098"/>
    <lineage>
        <taxon>Eukaryota</taxon>
        <taxon>Fungi</taxon>
        <taxon>Fungi incertae sedis</taxon>
        <taxon>Mucoromycota</taxon>
        <taxon>Mucoromycotina</taxon>
        <taxon>Mucoromycetes</taxon>
        <taxon>Mucorales</taxon>
        <taxon>Mucorineae</taxon>
        <taxon>Mucoraceae</taxon>
        <taxon>Mucor</taxon>
    </lineage>
</organism>
<protein>
    <submittedName>
        <fullName evidence="2">Uncharacterized protein</fullName>
    </submittedName>
</protein>
<accession>A0A8H7VCN9</accession>
<dbReference type="AlphaFoldDB" id="A0A8H7VCN9"/>
<dbReference type="Proteomes" id="UP000650833">
    <property type="component" value="Unassembled WGS sequence"/>
</dbReference>